<organism evidence="2 3">
    <name type="scientific">Protofrankia coriariae</name>
    <dbReference type="NCBI Taxonomy" id="1562887"/>
    <lineage>
        <taxon>Bacteria</taxon>
        <taxon>Bacillati</taxon>
        <taxon>Actinomycetota</taxon>
        <taxon>Actinomycetes</taxon>
        <taxon>Frankiales</taxon>
        <taxon>Frankiaceae</taxon>
        <taxon>Protofrankia</taxon>
    </lineage>
</organism>
<evidence type="ECO:0000313" key="3">
    <source>
        <dbReference type="Proteomes" id="UP000035425"/>
    </source>
</evidence>
<comment type="caution">
    <text evidence="2">The sequence shown here is derived from an EMBL/GenBank/DDBJ whole genome shotgun (WGS) entry which is preliminary data.</text>
</comment>
<gene>
    <name evidence="2" type="ORF">FrCorBMG51_04475</name>
</gene>
<evidence type="ECO:0000313" key="2">
    <source>
        <dbReference type="EMBL" id="KLL12521.1"/>
    </source>
</evidence>
<sequence>MASPRRMTAGEPAEGDAPTTSTSASAVFVAGASASGATPTCADADADEGADEGAVGAEVLDAGALAAATMSGSAAVSAFAWLGAACAWFGACSGTVLPSAAHHGRAAHCWPAHR</sequence>
<protein>
    <submittedName>
        <fullName evidence="2">Uncharacterized protein</fullName>
    </submittedName>
</protein>
<proteinExistence type="predicted"/>
<reference evidence="2 3" key="1">
    <citation type="submission" date="2014-12" db="EMBL/GenBank/DDBJ databases">
        <title>Frankia sp. BMG5.1 draft genome.</title>
        <authorList>
            <person name="Gtari M."/>
            <person name="Ghodhbane-Gtari F."/>
            <person name="Nouioui I."/>
            <person name="Ktari A."/>
            <person name="Hezbri K."/>
            <person name="Mimouni W."/>
            <person name="Sbissi I."/>
            <person name="Ayari A."/>
            <person name="Yamanaka T."/>
            <person name="Normand P."/>
            <person name="Tisa L.S."/>
            <person name="Boudabous A."/>
        </authorList>
    </citation>
    <scope>NUCLEOTIDE SEQUENCE [LARGE SCALE GENOMIC DNA]</scope>
    <source>
        <strain evidence="2 3">BMG5.1</strain>
    </source>
</reference>
<dbReference type="Proteomes" id="UP000035425">
    <property type="component" value="Unassembled WGS sequence"/>
</dbReference>
<dbReference type="EMBL" id="JWIO01000004">
    <property type="protein sequence ID" value="KLL12521.1"/>
    <property type="molecule type" value="Genomic_DNA"/>
</dbReference>
<feature type="region of interest" description="Disordered" evidence="1">
    <location>
        <begin position="1"/>
        <end position="22"/>
    </location>
</feature>
<keyword evidence="3" id="KW-1185">Reference proteome</keyword>
<name>A0ABR5F728_9ACTN</name>
<accession>A0ABR5F728</accession>
<evidence type="ECO:0000256" key="1">
    <source>
        <dbReference type="SAM" id="MobiDB-lite"/>
    </source>
</evidence>